<accession>A0AAN9HHD4</accession>
<evidence type="ECO:0000313" key="2">
    <source>
        <dbReference type="Proteomes" id="UP001364617"/>
    </source>
</evidence>
<sequence length="87" mass="9545">MDNITVTCGEIQSSLGFLYTVSSAVNQTLNADCEQSWFSEYGQKIADPSTPETRMDPVLSVSPDRLVTSRCVNLSHEIICDSAKSVR</sequence>
<comment type="caution">
    <text evidence="1">The sequence shown here is derived from an EMBL/GenBank/DDBJ whole genome shotgun (WGS) entry which is preliminary data.</text>
</comment>
<dbReference type="Proteomes" id="UP001364617">
    <property type="component" value="Unassembled WGS sequence"/>
</dbReference>
<gene>
    <name evidence="1" type="ORF">R3I93_002490</name>
</gene>
<name>A0AAN9HHD4_9TELE</name>
<dbReference type="EMBL" id="JAYKXH010000002">
    <property type="protein sequence ID" value="KAK7175581.1"/>
    <property type="molecule type" value="Genomic_DNA"/>
</dbReference>
<reference evidence="1 2" key="1">
    <citation type="submission" date="2024-02" db="EMBL/GenBank/DDBJ databases">
        <title>Chromosome-level genome assembly of the Eurasian Minnow (Phoxinus phoxinus).</title>
        <authorList>
            <person name="Oriowo T.O."/>
            <person name="Martin S."/>
            <person name="Stange M."/>
            <person name="Chrysostomakis Y."/>
            <person name="Brown T."/>
            <person name="Winkler S."/>
            <person name="Kukowka S."/>
            <person name="Myers E.W."/>
            <person name="Bohne A."/>
        </authorList>
    </citation>
    <scope>NUCLEOTIDE SEQUENCE [LARGE SCALE GENOMIC DNA]</scope>
    <source>
        <strain evidence="1">ZFMK-TIS-60720</strain>
        <tissue evidence="1">Whole Organism</tissue>
    </source>
</reference>
<protein>
    <submittedName>
        <fullName evidence="1">Uncharacterized protein</fullName>
    </submittedName>
</protein>
<evidence type="ECO:0000313" key="1">
    <source>
        <dbReference type="EMBL" id="KAK7175581.1"/>
    </source>
</evidence>
<organism evidence="1 2">
    <name type="scientific">Phoxinus phoxinus</name>
    <name type="common">Eurasian minnow</name>
    <dbReference type="NCBI Taxonomy" id="58324"/>
    <lineage>
        <taxon>Eukaryota</taxon>
        <taxon>Metazoa</taxon>
        <taxon>Chordata</taxon>
        <taxon>Craniata</taxon>
        <taxon>Vertebrata</taxon>
        <taxon>Euteleostomi</taxon>
        <taxon>Actinopterygii</taxon>
        <taxon>Neopterygii</taxon>
        <taxon>Teleostei</taxon>
        <taxon>Ostariophysi</taxon>
        <taxon>Cypriniformes</taxon>
        <taxon>Leuciscidae</taxon>
        <taxon>Phoxininae</taxon>
        <taxon>Phoxinus</taxon>
    </lineage>
</organism>
<keyword evidence="2" id="KW-1185">Reference proteome</keyword>
<dbReference type="AlphaFoldDB" id="A0AAN9HHD4"/>
<proteinExistence type="predicted"/>